<proteinExistence type="predicted"/>
<organism evidence="1 2">
    <name type="scientific">Cohnella silvisoli</name>
    <dbReference type="NCBI Taxonomy" id="2873699"/>
    <lineage>
        <taxon>Bacteria</taxon>
        <taxon>Bacillati</taxon>
        <taxon>Bacillota</taxon>
        <taxon>Bacilli</taxon>
        <taxon>Bacillales</taxon>
        <taxon>Paenibacillaceae</taxon>
        <taxon>Cohnella</taxon>
    </lineage>
</organism>
<accession>A0ABV1KNY1</accession>
<dbReference type="EMBL" id="JASKHM010000002">
    <property type="protein sequence ID" value="MEQ4481769.1"/>
    <property type="molecule type" value="Genomic_DNA"/>
</dbReference>
<dbReference type="RefSeq" id="WP_232183469.1">
    <property type="nucleotide sequence ID" value="NZ_JAIOAP010000002.1"/>
</dbReference>
<protein>
    <submittedName>
        <fullName evidence="1">Uncharacterized protein</fullName>
    </submittedName>
</protein>
<reference evidence="1 2" key="1">
    <citation type="journal article" date="2023" name="Genome Announc.">
        <title>Pan-Genome Analyses of the Genus Cohnella and Proposal of the Novel Species Cohnella silvisoli sp. nov., Isolated from Forest Soil.</title>
        <authorList>
            <person name="Wang C."/>
            <person name="Mao L."/>
            <person name="Bao G."/>
            <person name="Zhu H."/>
        </authorList>
    </citation>
    <scope>NUCLEOTIDE SEQUENCE [LARGE SCALE GENOMIC DNA]</scope>
    <source>
        <strain evidence="1 2">NL03-T5-1</strain>
    </source>
</reference>
<sequence>MHWIDDFRTELAYVFAEAGTEIARFPYPLSEQGLFMLARFNPLNEGGSTNYISYLLPYWVREQTEVSPELCHDLAIGNIFAMLHYFILDDAIDKSAEASGENIRSSLVLGQLLHNLFYQRYYRHYPAESPIWQYYDKYIADWAAAVYHEGRAPANPFAARLLARKSSPVKLCAVGVLISANRQDQIERHEEAVDLALATLQLADDWADWVDDLVEQNSNAFLSLVKQQLSLDPEAQLDERTVKQAIYQSGCLDRLAEIAASNGSRLEEIPYVPQRLVDFHNSLAKGIRRDAQLAEETTRQIALGGFSYFLSNIPNK</sequence>
<name>A0ABV1KNY1_9BACL</name>
<evidence type="ECO:0000313" key="1">
    <source>
        <dbReference type="EMBL" id="MEQ4481769.1"/>
    </source>
</evidence>
<dbReference type="Proteomes" id="UP001493487">
    <property type="component" value="Unassembled WGS sequence"/>
</dbReference>
<keyword evidence="2" id="KW-1185">Reference proteome</keyword>
<evidence type="ECO:0000313" key="2">
    <source>
        <dbReference type="Proteomes" id="UP001493487"/>
    </source>
</evidence>
<gene>
    <name evidence="1" type="ORF">QJS35_05095</name>
</gene>
<comment type="caution">
    <text evidence="1">The sequence shown here is derived from an EMBL/GenBank/DDBJ whole genome shotgun (WGS) entry which is preliminary data.</text>
</comment>